<dbReference type="PANTHER" id="PTHR42842">
    <property type="entry name" value="FAD/NAD(P)-BINDING OXIDOREDUCTASE"/>
    <property type="match status" value="1"/>
</dbReference>
<dbReference type="InterPro" id="IPR028348">
    <property type="entry name" value="FAD-binding_protein"/>
</dbReference>
<keyword evidence="3" id="KW-1185">Reference proteome</keyword>
<proteinExistence type="predicted"/>
<dbReference type="OrthoDB" id="2690153at2759"/>
<name>A0A7J7KVJ6_9MAGN</name>
<evidence type="ECO:0000313" key="3">
    <source>
        <dbReference type="Proteomes" id="UP000541444"/>
    </source>
</evidence>
<protein>
    <recommendedName>
        <fullName evidence="1">FAD-dependent protein C-terminal domain-containing protein</fullName>
    </recommendedName>
</protein>
<feature type="domain" description="FAD-dependent protein C-terminal" evidence="1">
    <location>
        <begin position="53"/>
        <end position="97"/>
    </location>
</feature>
<evidence type="ECO:0000313" key="2">
    <source>
        <dbReference type="EMBL" id="KAF6134380.1"/>
    </source>
</evidence>
<gene>
    <name evidence="2" type="ORF">GIB67_005772</name>
</gene>
<accession>A0A7J7KVJ6</accession>
<comment type="caution">
    <text evidence="2">The sequence shown here is derived from an EMBL/GenBank/DDBJ whole genome shotgun (WGS) entry which is preliminary data.</text>
</comment>
<evidence type="ECO:0000259" key="1">
    <source>
        <dbReference type="Pfam" id="PF21688"/>
    </source>
</evidence>
<dbReference type="AlphaFoldDB" id="A0A7J7KVJ6"/>
<dbReference type="Proteomes" id="UP000541444">
    <property type="component" value="Unassembled WGS sequence"/>
</dbReference>
<dbReference type="InterPro" id="IPR049516">
    <property type="entry name" value="FAD-depend_C"/>
</dbReference>
<organism evidence="2 3">
    <name type="scientific">Kingdonia uniflora</name>
    <dbReference type="NCBI Taxonomy" id="39325"/>
    <lineage>
        <taxon>Eukaryota</taxon>
        <taxon>Viridiplantae</taxon>
        <taxon>Streptophyta</taxon>
        <taxon>Embryophyta</taxon>
        <taxon>Tracheophyta</taxon>
        <taxon>Spermatophyta</taxon>
        <taxon>Magnoliopsida</taxon>
        <taxon>Ranunculales</taxon>
        <taxon>Circaeasteraceae</taxon>
        <taxon>Kingdonia</taxon>
    </lineage>
</organism>
<sequence>MGRKLGLGDIIGKEGFKFSKLVFNAHVVMLNLNKPICVYLLYSALATEVCNGRGKVPVADYKVVKYVDEENTDSATSSREISRSCYSFCMCPGGQVPFAIVAYRFNVSITSNSMENVESVPFISL</sequence>
<dbReference type="Pfam" id="PF21688">
    <property type="entry name" value="FAD-depend_C"/>
    <property type="match status" value="1"/>
</dbReference>
<dbReference type="PANTHER" id="PTHR42842:SF3">
    <property type="entry name" value="FAD_NAD(P)-BINDING OXIDOREDUCTASE FAMILY PROTEIN"/>
    <property type="match status" value="1"/>
</dbReference>
<dbReference type="EMBL" id="JACGCM010002866">
    <property type="protein sequence ID" value="KAF6134380.1"/>
    <property type="molecule type" value="Genomic_DNA"/>
</dbReference>
<reference evidence="2 3" key="1">
    <citation type="journal article" date="2020" name="IScience">
        <title>Genome Sequencing of the Endangered Kingdonia uniflora (Circaeasteraceae, Ranunculales) Reveals Potential Mechanisms of Evolutionary Specialization.</title>
        <authorList>
            <person name="Sun Y."/>
            <person name="Deng T."/>
            <person name="Zhang A."/>
            <person name="Moore M.J."/>
            <person name="Landis J.B."/>
            <person name="Lin N."/>
            <person name="Zhang H."/>
            <person name="Zhang X."/>
            <person name="Huang J."/>
            <person name="Zhang X."/>
            <person name="Sun H."/>
            <person name="Wang H."/>
        </authorList>
    </citation>
    <scope>NUCLEOTIDE SEQUENCE [LARGE SCALE GENOMIC DNA]</scope>
    <source>
        <strain evidence="2">TB1705</strain>
        <tissue evidence="2">Leaf</tissue>
    </source>
</reference>